<evidence type="ECO:0000256" key="1">
    <source>
        <dbReference type="SAM" id="Phobius"/>
    </source>
</evidence>
<keyword evidence="1" id="KW-0812">Transmembrane</keyword>
<protein>
    <recommendedName>
        <fullName evidence="4">Phage shock protein B</fullName>
    </recommendedName>
</protein>
<evidence type="ECO:0008006" key="4">
    <source>
        <dbReference type="Google" id="ProtNLM"/>
    </source>
</evidence>
<organism evidence="2 3">
    <name type="scientific">Flavisphingopyxis soli</name>
    <dbReference type="NCBI Taxonomy" id="2601267"/>
    <lineage>
        <taxon>Bacteria</taxon>
        <taxon>Pseudomonadati</taxon>
        <taxon>Pseudomonadota</taxon>
        <taxon>Alphaproteobacteria</taxon>
        <taxon>Sphingomonadales</taxon>
        <taxon>Sphingopyxidaceae</taxon>
        <taxon>Flavisphingopyxis</taxon>
    </lineage>
</organism>
<keyword evidence="1" id="KW-0472">Membrane</keyword>
<dbReference type="RefSeq" id="WP_147122972.1">
    <property type="nucleotide sequence ID" value="NZ_VOPY01000002.1"/>
</dbReference>
<keyword evidence="1" id="KW-1133">Transmembrane helix</keyword>
<dbReference type="AlphaFoldDB" id="A0A5C6UB98"/>
<evidence type="ECO:0000313" key="2">
    <source>
        <dbReference type="EMBL" id="TXC69018.1"/>
    </source>
</evidence>
<name>A0A5C6UB98_9SPHN</name>
<feature type="transmembrane region" description="Helical" evidence="1">
    <location>
        <begin position="6"/>
        <end position="24"/>
    </location>
</feature>
<sequence length="93" mass="10325">MPEEVFVIVIVAIVALLFVIRAGLKHDKDLRLAKYAASAGQPDAERDMLAAKVARLEQRLAVIEEITTDPSNRLAAEIDSLGRIERKRERSDA</sequence>
<dbReference type="EMBL" id="VOPY01000002">
    <property type="protein sequence ID" value="TXC69018.1"/>
    <property type="molecule type" value="Genomic_DNA"/>
</dbReference>
<keyword evidence="3" id="KW-1185">Reference proteome</keyword>
<evidence type="ECO:0000313" key="3">
    <source>
        <dbReference type="Proteomes" id="UP000321129"/>
    </source>
</evidence>
<gene>
    <name evidence="2" type="ORF">FSZ31_08755</name>
</gene>
<reference evidence="2 3" key="1">
    <citation type="submission" date="2019-08" db="EMBL/GenBank/DDBJ databases">
        <title>Sphingorhabdus soil sp. nov., isolated from arctic soil.</title>
        <authorList>
            <person name="Liu Y."/>
        </authorList>
    </citation>
    <scope>NUCLEOTIDE SEQUENCE [LARGE SCALE GENOMIC DNA]</scope>
    <source>
        <strain evidence="2 3">D-2Q-5-6</strain>
    </source>
</reference>
<comment type="caution">
    <text evidence="2">The sequence shown here is derived from an EMBL/GenBank/DDBJ whole genome shotgun (WGS) entry which is preliminary data.</text>
</comment>
<accession>A0A5C6UB98</accession>
<dbReference type="Proteomes" id="UP000321129">
    <property type="component" value="Unassembled WGS sequence"/>
</dbReference>
<proteinExistence type="predicted"/>
<dbReference type="OrthoDB" id="7472820at2"/>